<name>A0A8H5CL29_9AGAR</name>
<keyword evidence="2" id="KW-0804">Transcription</keyword>
<sequence>MPALRTRDTHSRPLEVSTDVPQPPTLTIISPTPRTFTFPNSHNLSDSPYSTPSSSPFEPDLRSLALTTSTPPLTRTRTLSPDSISSASPAPCTPKRLKSLTGPSSSYSSAGASSSSPDALERRPKKGDEDYIKRPENAFILFRRKCCEDRLSELDSPSTPSENASHSGPTKKQRQADLSKTISQQWKSLPTEERQHWERLAKEKKKEHEALYPNYQYRPQRVRDKDGKVRNKKRQPRNQSASTTTTTSELSPISASTVASPATDNGDGSTFSFIIPPVPRQHGRSASAPTPPPLHCHAIQIPTLHHITTSPSCPTSPNLPPVLSPIPMISRRATEGNAYMDYEHLVPPAFLQGLDGFQLQSSDYLRFMFSPEPSSSSSTTPTENMISPSSTTIQSTTSTSQPVITPPHVHTTLLPSPNIISPASAISTCSTASSGPASPSHFLSQPGFNPHIHPNSHSGHFYHDMAMYAHHAHPHSQSHGHLPEYSEYSEYSHQYPIPVPVDPSTGVPLTLDFSSSDSYAKYPVPVPFVEHFQQPYGVVEYPEYADYAEVPDFQQPEGYTFSWDSENVFPSATSSSSSSSGMDGFDLDSIPPCVVGGVETTPTPTPASQQKQESTALVARSLQGVEGGLEVEGPMGMDGMDIEPMELDMEGNAIMSMGMMHNGMGYDEMMAGGY</sequence>
<feature type="compositionally biased region" description="Low complexity" evidence="4">
    <location>
        <begin position="370"/>
        <end position="407"/>
    </location>
</feature>
<dbReference type="SMART" id="SM00398">
    <property type="entry name" value="HMG"/>
    <property type="match status" value="1"/>
</dbReference>
<dbReference type="InterPro" id="IPR009071">
    <property type="entry name" value="HMG_box_dom"/>
</dbReference>
<evidence type="ECO:0000259" key="5">
    <source>
        <dbReference type="PROSITE" id="PS50118"/>
    </source>
</evidence>
<feature type="compositionally biased region" description="Low complexity" evidence="4">
    <location>
        <begin position="45"/>
        <end position="90"/>
    </location>
</feature>
<evidence type="ECO:0000256" key="3">
    <source>
        <dbReference type="PROSITE-ProRule" id="PRU00267"/>
    </source>
</evidence>
<feature type="DNA-binding region" description="HMG box" evidence="3">
    <location>
        <begin position="132"/>
        <end position="216"/>
    </location>
</feature>
<evidence type="ECO:0000256" key="2">
    <source>
        <dbReference type="ARBA" id="ARBA00023163"/>
    </source>
</evidence>
<dbReference type="Pfam" id="PF00505">
    <property type="entry name" value="HMG_box"/>
    <property type="match status" value="1"/>
</dbReference>
<feature type="region of interest" description="Disordered" evidence="4">
    <location>
        <begin position="370"/>
        <end position="416"/>
    </location>
</feature>
<feature type="compositionally biased region" description="Polar residues" evidence="4">
    <location>
        <begin position="435"/>
        <end position="446"/>
    </location>
</feature>
<feature type="compositionally biased region" description="Polar residues" evidence="4">
    <location>
        <begin position="155"/>
        <end position="188"/>
    </location>
</feature>
<evidence type="ECO:0000256" key="4">
    <source>
        <dbReference type="SAM" id="MobiDB-lite"/>
    </source>
</evidence>
<feature type="compositionally biased region" description="Polar residues" evidence="4">
    <location>
        <begin position="255"/>
        <end position="272"/>
    </location>
</feature>
<dbReference type="GO" id="GO:0000978">
    <property type="term" value="F:RNA polymerase II cis-regulatory region sequence-specific DNA binding"/>
    <property type="evidence" value="ECO:0007669"/>
    <property type="project" value="TreeGrafter"/>
</dbReference>
<keyword evidence="3" id="KW-0539">Nucleus</keyword>
<dbReference type="InterPro" id="IPR036910">
    <property type="entry name" value="HMG_box_dom_sf"/>
</dbReference>
<keyword evidence="1 3" id="KW-0238">DNA-binding</keyword>
<dbReference type="OrthoDB" id="6247875at2759"/>
<feature type="compositionally biased region" description="Basic and acidic residues" evidence="4">
    <location>
        <begin position="1"/>
        <end position="13"/>
    </location>
</feature>
<feature type="compositionally biased region" description="Low complexity" evidence="4">
    <location>
        <begin position="240"/>
        <end position="254"/>
    </location>
</feature>
<feature type="region of interest" description="Disordered" evidence="4">
    <location>
        <begin position="152"/>
        <end position="296"/>
    </location>
</feature>
<feature type="compositionally biased region" description="Polar residues" evidence="4">
    <location>
        <begin position="25"/>
        <end position="44"/>
    </location>
</feature>
<feature type="domain" description="HMG box" evidence="5">
    <location>
        <begin position="132"/>
        <end position="216"/>
    </location>
</feature>
<feature type="compositionally biased region" description="Basic and acidic residues" evidence="4">
    <location>
        <begin position="190"/>
        <end position="210"/>
    </location>
</feature>
<dbReference type="Gene3D" id="1.10.30.10">
    <property type="entry name" value="High mobility group box domain"/>
    <property type="match status" value="1"/>
</dbReference>
<dbReference type="GO" id="GO:0030154">
    <property type="term" value="P:cell differentiation"/>
    <property type="evidence" value="ECO:0007669"/>
    <property type="project" value="TreeGrafter"/>
</dbReference>
<dbReference type="AlphaFoldDB" id="A0A8H5CL29"/>
<feature type="region of interest" description="Disordered" evidence="4">
    <location>
        <begin position="1"/>
        <end position="132"/>
    </location>
</feature>
<dbReference type="CDD" id="cd01389">
    <property type="entry name" value="HMG-box_ROX1-like"/>
    <property type="match status" value="1"/>
</dbReference>
<reference evidence="6 7" key="1">
    <citation type="journal article" date="2020" name="ISME J.">
        <title>Uncovering the hidden diversity of litter-decomposition mechanisms in mushroom-forming fungi.</title>
        <authorList>
            <person name="Floudas D."/>
            <person name="Bentzer J."/>
            <person name="Ahren D."/>
            <person name="Johansson T."/>
            <person name="Persson P."/>
            <person name="Tunlid A."/>
        </authorList>
    </citation>
    <scope>NUCLEOTIDE SEQUENCE [LARGE SCALE GENOMIC DNA]</scope>
    <source>
        <strain evidence="6 7">CBS 291.85</strain>
    </source>
</reference>
<feature type="compositionally biased region" description="Basic and acidic residues" evidence="4">
    <location>
        <begin position="119"/>
        <end position="132"/>
    </location>
</feature>
<feature type="compositionally biased region" description="Low complexity" evidence="4">
    <location>
        <begin position="102"/>
        <end position="117"/>
    </location>
</feature>
<dbReference type="EMBL" id="JAACJM010000153">
    <property type="protein sequence ID" value="KAF5342901.1"/>
    <property type="molecule type" value="Genomic_DNA"/>
</dbReference>
<evidence type="ECO:0000313" key="7">
    <source>
        <dbReference type="Proteomes" id="UP000559256"/>
    </source>
</evidence>
<protein>
    <recommendedName>
        <fullName evidence="5">HMG box domain-containing protein</fullName>
    </recommendedName>
</protein>
<dbReference type="InterPro" id="IPR050140">
    <property type="entry name" value="SRY-related_HMG-box_TF-like"/>
</dbReference>
<evidence type="ECO:0000256" key="1">
    <source>
        <dbReference type="ARBA" id="ARBA00023125"/>
    </source>
</evidence>
<dbReference type="SUPFAM" id="SSF47095">
    <property type="entry name" value="HMG-box"/>
    <property type="match status" value="1"/>
</dbReference>
<gene>
    <name evidence="6" type="ORF">D9758_015414</name>
</gene>
<dbReference type="GO" id="GO:0001228">
    <property type="term" value="F:DNA-binding transcription activator activity, RNA polymerase II-specific"/>
    <property type="evidence" value="ECO:0007669"/>
    <property type="project" value="TreeGrafter"/>
</dbReference>
<comment type="caution">
    <text evidence="6">The sequence shown here is derived from an EMBL/GenBank/DDBJ whole genome shotgun (WGS) entry which is preliminary data.</text>
</comment>
<organism evidence="6 7">
    <name type="scientific">Tetrapyrgos nigripes</name>
    <dbReference type="NCBI Taxonomy" id="182062"/>
    <lineage>
        <taxon>Eukaryota</taxon>
        <taxon>Fungi</taxon>
        <taxon>Dikarya</taxon>
        <taxon>Basidiomycota</taxon>
        <taxon>Agaricomycotina</taxon>
        <taxon>Agaricomycetes</taxon>
        <taxon>Agaricomycetidae</taxon>
        <taxon>Agaricales</taxon>
        <taxon>Marasmiineae</taxon>
        <taxon>Marasmiaceae</taxon>
        <taxon>Tetrapyrgos</taxon>
    </lineage>
</organism>
<accession>A0A8H5CL29</accession>
<feature type="region of interest" description="Disordered" evidence="4">
    <location>
        <begin position="427"/>
        <end position="446"/>
    </location>
</feature>
<dbReference type="Proteomes" id="UP000559256">
    <property type="component" value="Unassembled WGS sequence"/>
</dbReference>
<dbReference type="GO" id="GO:0005634">
    <property type="term" value="C:nucleus"/>
    <property type="evidence" value="ECO:0007669"/>
    <property type="project" value="UniProtKB-UniRule"/>
</dbReference>
<dbReference type="PANTHER" id="PTHR10270:SF161">
    <property type="entry name" value="SEX-DETERMINING REGION Y PROTEIN"/>
    <property type="match status" value="1"/>
</dbReference>
<proteinExistence type="predicted"/>
<dbReference type="PROSITE" id="PS50118">
    <property type="entry name" value="HMG_BOX_2"/>
    <property type="match status" value="1"/>
</dbReference>
<dbReference type="PANTHER" id="PTHR10270">
    <property type="entry name" value="SOX TRANSCRIPTION FACTOR"/>
    <property type="match status" value="1"/>
</dbReference>
<keyword evidence="7" id="KW-1185">Reference proteome</keyword>
<evidence type="ECO:0000313" key="6">
    <source>
        <dbReference type="EMBL" id="KAF5342901.1"/>
    </source>
</evidence>